<dbReference type="InterPro" id="IPR042213">
    <property type="entry name" value="NBD_C_sf"/>
</dbReference>
<dbReference type="Proteomes" id="UP000595917">
    <property type="component" value="Chromosome"/>
</dbReference>
<sequence>MHRIQITLTPAEAKRIIAKAIAALPEVRDALAQGAIFLKGGSTASAVAEEFGFPALHLSGRISPRGTLGAAVSPDIPHNGLIRNGSLVSADDDTVTIVRNLGRGDIIITGANAVDSEGNAAMMAGAEGGGNPGAAWGAFSTEGASVIIAAGTEKLIPGSIRDAVSAAGRKGVDVSTGMAVGLLPVFGRLITEREALEILAPVRATVIGAGGITGGEGSSVIVIEGEQFDTRKVFDLVLSIKGTELSGAAESAGECRGPNSRCGLHRSCIYAQGGG</sequence>
<dbReference type="Gene3D" id="3.40.980.20">
    <property type="entry name" value="Four-carbon acid sugar kinase, nucleotide binding domain"/>
    <property type="match status" value="1"/>
</dbReference>
<dbReference type="KEGG" id="bhc:JFL75_18535"/>
<keyword evidence="2" id="KW-1185">Reference proteome</keyword>
<dbReference type="AlphaFoldDB" id="A0A7T7XM56"/>
<reference evidence="1" key="1">
    <citation type="submission" date="2021-01" db="EMBL/GenBank/DDBJ databases">
        <title>Description of Breznakiella homolactica.</title>
        <authorList>
            <person name="Song Y."/>
            <person name="Brune A."/>
        </authorList>
    </citation>
    <scope>NUCLEOTIDE SEQUENCE</scope>
    <source>
        <strain evidence="1">RmG30</strain>
    </source>
</reference>
<gene>
    <name evidence="1" type="ORF">JFL75_18535</name>
</gene>
<dbReference type="EMBL" id="CP067089">
    <property type="protein sequence ID" value="QQO08904.1"/>
    <property type="molecule type" value="Genomic_DNA"/>
</dbReference>
<dbReference type="RefSeq" id="WP_215626210.1">
    <property type="nucleotide sequence ID" value="NZ_CP067089.2"/>
</dbReference>
<proteinExistence type="predicted"/>
<protein>
    <submittedName>
        <fullName evidence="1">Uncharacterized protein</fullName>
    </submittedName>
</protein>
<name>A0A7T7XM56_9SPIR</name>
<evidence type="ECO:0000313" key="1">
    <source>
        <dbReference type="EMBL" id="QQO08904.1"/>
    </source>
</evidence>
<organism evidence="1 2">
    <name type="scientific">Breznakiella homolactica</name>
    <dbReference type="NCBI Taxonomy" id="2798577"/>
    <lineage>
        <taxon>Bacteria</taxon>
        <taxon>Pseudomonadati</taxon>
        <taxon>Spirochaetota</taxon>
        <taxon>Spirochaetia</taxon>
        <taxon>Spirochaetales</taxon>
        <taxon>Breznakiellaceae</taxon>
        <taxon>Breznakiella</taxon>
    </lineage>
</organism>
<dbReference type="SUPFAM" id="SSF142764">
    <property type="entry name" value="YgbK-like"/>
    <property type="match status" value="1"/>
</dbReference>
<evidence type="ECO:0000313" key="2">
    <source>
        <dbReference type="Proteomes" id="UP000595917"/>
    </source>
</evidence>
<accession>A0A7T7XM56</accession>